<feature type="compositionally biased region" description="Basic and acidic residues" evidence="1">
    <location>
        <begin position="297"/>
        <end position="309"/>
    </location>
</feature>
<dbReference type="PANTHER" id="PTHR34756">
    <property type="entry name" value="CELL DIVISION CYCLE-ASSOCIATED PROTEIN 3"/>
    <property type="match status" value="1"/>
</dbReference>
<evidence type="ECO:0000256" key="1">
    <source>
        <dbReference type="SAM" id="MobiDB-lite"/>
    </source>
</evidence>
<gene>
    <name evidence="2" type="ORF">GDO86_013630</name>
</gene>
<protein>
    <recommendedName>
        <fullName evidence="4">Cell division cycle-associated protein 3</fullName>
    </recommendedName>
</protein>
<feature type="region of interest" description="Disordered" evidence="1">
    <location>
        <begin position="176"/>
        <end position="309"/>
    </location>
</feature>
<feature type="region of interest" description="Disordered" evidence="1">
    <location>
        <begin position="1"/>
        <end position="81"/>
    </location>
</feature>
<feature type="region of interest" description="Disordered" evidence="1">
    <location>
        <begin position="99"/>
        <end position="128"/>
    </location>
</feature>
<feature type="compositionally biased region" description="Polar residues" evidence="1">
    <location>
        <begin position="258"/>
        <end position="268"/>
    </location>
</feature>
<accession>A0A8T2IZC4</accession>
<dbReference type="InterPro" id="IPR038832">
    <property type="entry name" value="CDCA3"/>
</dbReference>
<evidence type="ECO:0000313" key="2">
    <source>
        <dbReference type="EMBL" id="KAG8435761.1"/>
    </source>
</evidence>
<proteinExistence type="predicted"/>
<name>A0A8T2IZC4_9PIPI</name>
<reference evidence="2" key="1">
    <citation type="thesis" date="2020" institute="ProQuest LLC" country="789 East Eisenhower Parkway, Ann Arbor, MI, USA">
        <title>Comparative Genomics and Chromosome Evolution.</title>
        <authorList>
            <person name="Mudd A.B."/>
        </authorList>
    </citation>
    <scope>NUCLEOTIDE SEQUENCE</scope>
    <source>
        <strain evidence="2">Female2</strain>
        <tissue evidence="2">Blood</tissue>
    </source>
</reference>
<organism evidence="2 3">
    <name type="scientific">Hymenochirus boettgeri</name>
    <name type="common">Congo dwarf clawed frog</name>
    <dbReference type="NCBI Taxonomy" id="247094"/>
    <lineage>
        <taxon>Eukaryota</taxon>
        <taxon>Metazoa</taxon>
        <taxon>Chordata</taxon>
        <taxon>Craniata</taxon>
        <taxon>Vertebrata</taxon>
        <taxon>Euteleostomi</taxon>
        <taxon>Amphibia</taxon>
        <taxon>Batrachia</taxon>
        <taxon>Anura</taxon>
        <taxon>Pipoidea</taxon>
        <taxon>Pipidae</taxon>
        <taxon>Pipinae</taxon>
        <taxon>Hymenochirus</taxon>
    </lineage>
</organism>
<dbReference type="EMBL" id="JAACNH010000008">
    <property type="protein sequence ID" value="KAG8435761.1"/>
    <property type="molecule type" value="Genomic_DNA"/>
</dbReference>
<dbReference type="OrthoDB" id="6337960at2759"/>
<feature type="compositionally biased region" description="Polar residues" evidence="1">
    <location>
        <begin position="211"/>
        <end position="232"/>
    </location>
</feature>
<evidence type="ECO:0008006" key="4">
    <source>
        <dbReference type="Google" id="ProtNLM"/>
    </source>
</evidence>
<dbReference type="AlphaFoldDB" id="A0A8T2IZC4"/>
<dbReference type="PANTHER" id="PTHR34756:SF1">
    <property type="entry name" value="CELL DIVISION CYCLE-ASSOCIATED PROTEIN 3"/>
    <property type="match status" value="1"/>
</dbReference>
<feature type="compositionally biased region" description="Polar residues" evidence="1">
    <location>
        <begin position="287"/>
        <end position="296"/>
    </location>
</feature>
<sequence length="309" mass="33894">MGSIDSKVQITPSRPLRNQHLCHVTDPRSPSTGIPRTPIEVGESPRVSPRPVYEEKIQETPEISDPRSPTHGISRTPMRPPMHVALNNLAKQLSEVFVAEDSELEDPKSSTDPETTENGQKEVHSTPVLVELESPLVETHPETCPATEKSMVLNEQETNSAVEILRDPVACSAAPKGETLIQQEPVTLNEKEEALNNKNGSPVVPSPVSADATQVSGQPQKTRGKSPRSSGMKNVRQRPKKSLITSSSGRSPLRILQEDNSPNTTAQPRQGKKLSFQSEPLAPNRSIKISHSNWESLNKENAEYRHSTS</sequence>
<keyword evidence="3" id="KW-1185">Reference proteome</keyword>
<feature type="compositionally biased region" description="Polar residues" evidence="1">
    <location>
        <begin position="1"/>
        <end position="12"/>
    </location>
</feature>
<dbReference type="Proteomes" id="UP000812440">
    <property type="component" value="Chromosome 7"/>
</dbReference>
<comment type="caution">
    <text evidence="2">The sequence shown here is derived from an EMBL/GenBank/DDBJ whole genome shotgun (WGS) entry which is preliminary data.</text>
</comment>
<evidence type="ECO:0000313" key="3">
    <source>
        <dbReference type="Proteomes" id="UP000812440"/>
    </source>
</evidence>